<accession>A0ACB6ZPX3</accession>
<organism evidence="1 2">
    <name type="scientific">Thelephora ganbajun</name>
    <name type="common">Ganba fungus</name>
    <dbReference type="NCBI Taxonomy" id="370292"/>
    <lineage>
        <taxon>Eukaryota</taxon>
        <taxon>Fungi</taxon>
        <taxon>Dikarya</taxon>
        <taxon>Basidiomycota</taxon>
        <taxon>Agaricomycotina</taxon>
        <taxon>Agaricomycetes</taxon>
        <taxon>Thelephorales</taxon>
        <taxon>Thelephoraceae</taxon>
        <taxon>Thelephora</taxon>
    </lineage>
</organism>
<reference evidence="1" key="2">
    <citation type="journal article" date="2020" name="Nat. Commun.">
        <title>Large-scale genome sequencing of mycorrhizal fungi provides insights into the early evolution of symbiotic traits.</title>
        <authorList>
            <person name="Miyauchi S."/>
            <person name="Kiss E."/>
            <person name="Kuo A."/>
            <person name="Drula E."/>
            <person name="Kohler A."/>
            <person name="Sanchez-Garcia M."/>
            <person name="Morin E."/>
            <person name="Andreopoulos B."/>
            <person name="Barry K.W."/>
            <person name="Bonito G."/>
            <person name="Buee M."/>
            <person name="Carver A."/>
            <person name="Chen C."/>
            <person name="Cichocki N."/>
            <person name="Clum A."/>
            <person name="Culley D."/>
            <person name="Crous P.W."/>
            <person name="Fauchery L."/>
            <person name="Girlanda M."/>
            <person name="Hayes R.D."/>
            <person name="Keri Z."/>
            <person name="LaButti K."/>
            <person name="Lipzen A."/>
            <person name="Lombard V."/>
            <person name="Magnuson J."/>
            <person name="Maillard F."/>
            <person name="Murat C."/>
            <person name="Nolan M."/>
            <person name="Ohm R.A."/>
            <person name="Pangilinan J."/>
            <person name="Pereira M.F."/>
            <person name="Perotto S."/>
            <person name="Peter M."/>
            <person name="Pfister S."/>
            <person name="Riley R."/>
            <person name="Sitrit Y."/>
            <person name="Stielow J.B."/>
            <person name="Szollosi G."/>
            <person name="Zifcakova L."/>
            <person name="Stursova M."/>
            <person name="Spatafora J.W."/>
            <person name="Tedersoo L."/>
            <person name="Vaario L.M."/>
            <person name="Yamada A."/>
            <person name="Yan M."/>
            <person name="Wang P."/>
            <person name="Xu J."/>
            <person name="Bruns T."/>
            <person name="Baldrian P."/>
            <person name="Vilgalys R."/>
            <person name="Dunand C."/>
            <person name="Henrissat B."/>
            <person name="Grigoriev I.V."/>
            <person name="Hibbett D."/>
            <person name="Nagy L.G."/>
            <person name="Martin F.M."/>
        </authorList>
    </citation>
    <scope>NUCLEOTIDE SEQUENCE</scope>
    <source>
        <strain evidence="1">P2</strain>
    </source>
</reference>
<keyword evidence="2" id="KW-1185">Reference proteome</keyword>
<sequence length="718" mass="79046">MSGPSISTDSLSLPHVNFNDHISTTPTSQTPSSSSSGHRRHREVARTLTAAAAATSNDLALDRVQDSKRSSKVPERFRKERERVHSERTTKQLIRLLIHEEYETKQAHILLHAAFERLESEARRVNEAEERVLEIAQRFNAVNEARVQAQAEAAKLNAELALYKLQLENAQQEIYRAQDIVRKVEDERDDAAAEATEARDTARKYREEHIVHLAKEEGRKLGYLQGIRHAQVGYVGTKTIDFPDHYTTDAIPGRRLLMDEPFDDTLQNVFDDEESITDDGISTVLSRPLYMSRNTARDVELTSNAPRQSQAASHHPTLGSNGPTTRVGRSPTDDTFPVHVHNGFPTTYPAAPVPPDGWIPRSEDGSRIAVPPPHEFDRGGRVPSSTPGRSWTGIQNRLNKVFGTSRHTRQQSDAPNVAAPVPSYPRSSPTPPSPPSTTFSQFDITATEPDLSEDARRKLSVIQEGSVEATPSVSVGRSRAENVRTPALETDYGYSPTTNFTIRSPPGGEDPVALMDVIKSHPHKSGPGGGDYRPTPNMQRLADDLRYSDPDLVESWRRSTANAAPIQNTYSPPRRRPQNLTTPVPLSPSTGLTPHSLPRNSSASSNIGIGVEPPTDSDAYGSQQDHTPAPGMLSPLTIPSSLQPAPYRQQSPRMMPLRTGSPAVGHNRPGTLRPESPVQLSPLERDPRDKRRMRHESTSRSGSPYRTPASIPPPPPGA</sequence>
<reference evidence="1" key="1">
    <citation type="submission" date="2019-10" db="EMBL/GenBank/DDBJ databases">
        <authorList>
            <consortium name="DOE Joint Genome Institute"/>
            <person name="Kuo A."/>
            <person name="Miyauchi S."/>
            <person name="Kiss E."/>
            <person name="Drula E."/>
            <person name="Kohler A."/>
            <person name="Sanchez-Garcia M."/>
            <person name="Andreopoulos B."/>
            <person name="Barry K.W."/>
            <person name="Bonito G."/>
            <person name="Buee M."/>
            <person name="Carver A."/>
            <person name="Chen C."/>
            <person name="Cichocki N."/>
            <person name="Clum A."/>
            <person name="Culley D."/>
            <person name="Crous P.W."/>
            <person name="Fauchery L."/>
            <person name="Girlanda M."/>
            <person name="Hayes R."/>
            <person name="Keri Z."/>
            <person name="Labutti K."/>
            <person name="Lipzen A."/>
            <person name="Lombard V."/>
            <person name="Magnuson J."/>
            <person name="Maillard F."/>
            <person name="Morin E."/>
            <person name="Murat C."/>
            <person name="Nolan M."/>
            <person name="Ohm R."/>
            <person name="Pangilinan J."/>
            <person name="Pereira M."/>
            <person name="Perotto S."/>
            <person name="Peter M."/>
            <person name="Riley R."/>
            <person name="Sitrit Y."/>
            <person name="Stielow B."/>
            <person name="Szollosi G."/>
            <person name="Zifcakova L."/>
            <person name="Stursova M."/>
            <person name="Spatafora J.W."/>
            <person name="Tedersoo L."/>
            <person name="Vaario L.-M."/>
            <person name="Yamada A."/>
            <person name="Yan M."/>
            <person name="Wang P."/>
            <person name="Xu J."/>
            <person name="Bruns T."/>
            <person name="Baldrian P."/>
            <person name="Vilgalys R."/>
            <person name="Henrissat B."/>
            <person name="Grigoriev I.V."/>
            <person name="Hibbett D."/>
            <person name="Nagy L.G."/>
            <person name="Martin F.M."/>
        </authorList>
    </citation>
    <scope>NUCLEOTIDE SEQUENCE</scope>
    <source>
        <strain evidence="1">P2</strain>
    </source>
</reference>
<proteinExistence type="predicted"/>
<protein>
    <submittedName>
        <fullName evidence="1">Uncharacterized protein</fullName>
    </submittedName>
</protein>
<dbReference type="EMBL" id="MU117973">
    <property type="protein sequence ID" value="KAF9651726.1"/>
    <property type="molecule type" value="Genomic_DNA"/>
</dbReference>
<name>A0ACB6ZPX3_THEGA</name>
<dbReference type="Proteomes" id="UP000886501">
    <property type="component" value="Unassembled WGS sequence"/>
</dbReference>
<comment type="caution">
    <text evidence="1">The sequence shown here is derived from an EMBL/GenBank/DDBJ whole genome shotgun (WGS) entry which is preliminary data.</text>
</comment>
<evidence type="ECO:0000313" key="1">
    <source>
        <dbReference type="EMBL" id="KAF9651726.1"/>
    </source>
</evidence>
<gene>
    <name evidence="1" type="ORF">BDM02DRAFT_553409</name>
</gene>
<evidence type="ECO:0000313" key="2">
    <source>
        <dbReference type="Proteomes" id="UP000886501"/>
    </source>
</evidence>